<dbReference type="InterPro" id="IPR056789">
    <property type="entry name" value="LRR_R13L1-DRL21"/>
</dbReference>
<keyword evidence="13" id="KW-1185">Reference proteome</keyword>
<dbReference type="Gene3D" id="1.20.5.4130">
    <property type="match status" value="1"/>
</dbReference>
<sequence>MATVVGEALLSASVKLLLQKMVSSEFIDFFWSMKLDVALLEKLKITLLSLQAVLNDAEEKQITNPAVKEWLNMLQDAVFEAEDLFDEINTESLRCKVEAEYETQSAKVLKKLSSRFKRFNRKMNSKLQKLLERLEHLRNQNLGLKEGVSNSVWHGTPTSSVVGDESAIYGRDDDKKKLKEFLLAEDVSDCGRKIGVISIVGMGGLGKTTLAKILYNDHDVKQKFEVRGWAHISKDFDVVIVTKTILESVTSKRNDTDDLNILQVKLQQCLSNTKFLLVLDDIWYGNYVDCWNNLADIFSVGEIGSRIIITTRNERVAATISNLNKIGREIAKKCDGLPLAAMAIGGLLRTKLSQDYWNDVLKSNIWELTTDELQPSLILSYRYLPAPLKRCFAYCSIFPKNSILEKNMVVQLWIAEGLVPQPQSEKSWEKAAEEYFDELVSRCLIHQRSGDDLVVNFEMHDLVNDLAMTVSSPYCIKLDEQKPNERVRHLSYNIGEYDSYDKFDKLQALKGLRTILALPSHLTRFSCNNFLSRKLVCDLLNITKLPNSIGNLIYLRYLNVSRTSIQRLPSETCKLCNLQTLLLSFSYILTELPKDLGKLVNLRHLDIRGTRLKEIPVQISKLENLQTLSGFLVNVHDVGLEIADMVKYSHGSLFIYELQNVIDPSDVFLANLVMKNQNKELVLKWHNDTPSNLQIQSVVFEQLHPSPNLKKLTIIGYGGNNFPNWLGGSLFGNMVYLKISHCGNCSWLPPLGQLGNLKKLFIHEMKSVKSIGIEFYGSSNYPLFQPFPLLETLEFCAMLVTPRFPNIKISFNNQSYSRKRNATLLFIKS</sequence>
<evidence type="ECO:0000259" key="10">
    <source>
        <dbReference type="Pfam" id="PF25019"/>
    </source>
</evidence>
<evidence type="ECO:0000313" key="13">
    <source>
        <dbReference type="Proteomes" id="UP000002051"/>
    </source>
</evidence>
<dbReference type="Pfam" id="PF00931">
    <property type="entry name" value="NB-ARC"/>
    <property type="match status" value="1"/>
</dbReference>
<keyword evidence="2" id="KW-0677">Repeat</keyword>
<feature type="domain" description="R13L1/DRL21-like LRR repeat region" evidence="10">
    <location>
        <begin position="649"/>
        <end position="765"/>
    </location>
</feature>
<dbReference type="Gene3D" id="3.40.50.300">
    <property type="entry name" value="P-loop containing nucleotide triphosphate hydrolases"/>
    <property type="match status" value="1"/>
</dbReference>
<dbReference type="InterPro" id="IPR058922">
    <property type="entry name" value="WHD_DRP"/>
</dbReference>
<feature type="domain" description="Disease resistance N-terminal" evidence="8">
    <location>
        <begin position="38"/>
        <end position="104"/>
    </location>
</feature>
<dbReference type="OMA" id="GEFCFKY"/>
<dbReference type="EnsemblPlants" id="AES68752">
    <property type="protein sequence ID" value="AES68752"/>
    <property type="gene ID" value="MTR_3g014470"/>
</dbReference>
<dbReference type="Proteomes" id="UP000002051">
    <property type="component" value="Chromosome 3"/>
</dbReference>
<dbReference type="eggNOG" id="KOG4658">
    <property type="taxonomic scope" value="Eukaryota"/>
</dbReference>
<evidence type="ECO:0000259" key="8">
    <source>
        <dbReference type="Pfam" id="PF18052"/>
    </source>
</evidence>
<dbReference type="Gene3D" id="1.10.10.10">
    <property type="entry name" value="Winged helix-like DNA-binding domain superfamily/Winged helix DNA-binding domain"/>
    <property type="match status" value="1"/>
</dbReference>
<evidence type="ECO:0000256" key="4">
    <source>
        <dbReference type="ARBA" id="ARBA00022821"/>
    </source>
</evidence>
<evidence type="ECO:0000256" key="6">
    <source>
        <dbReference type="SAM" id="Coils"/>
    </source>
</evidence>
<dbReference type="InterPro" id="IPR036388">
    <property type="entry name" value="WH-like_DNA-bd_sf"/>
</dbReference>
<dbReference type="GO" id="GO:0006952">
    <property type="term" value="P:defense response"/>
    <property type="evidence" value="ECO:0007669"/>
    <property type="project" value="UniProtKB-KW"/>
</dbReference>
<dbReference type="InterPro" id="IPR041118">
    <property type="entry name" value="Rx_N"/>
</dbReference>
<feature type="coiled-coil region" evidence="6">
    <location>
        <begin position="120"/>
        <end position="147"/>
    </location>
</feature>
<reference evidence="11 13" key="1">
    <citation type="journal article" date="2011" name="Nature">
        <title>The Medicago genome provides insight into the evolution of rhizobial symbioses.</title>
        <authorList>
            <person name="Young N.D."/>
            <person name="Debelle F."/>
            <person name="Oldroyd G.E."/>
            <person name="Geurts R."/>
            <person name="Cannon S.B."/>
            <person name="Udvardi M.K."/>
            <person name="Benedito V.A."/>
            <person name="Mayer K.F."/>
            <person name="Gouzy J."/>
            <person name="Schoof H."/>
            <person name="Van de Peer Y."/>
            <person name="Proost S."/>
            <person name="Cook D.R."/>
            <person name="Meyers B.C."/>
            <person name="Spannagl M."/>
            <person name="Cheung F."/>
            <person name="De Mita S."/>
            <person name="Krishnakumar V."/>
            <person name="Gundlach H."/>
            <person name="Zhou S."/>
            <person name="Mudge J."/>
            <person name="Bharti A.K."/>
            <person name="Murray J.D."/>
            <person name="Naoumkina M.A."/>
            <person name="Rosen B."/>
            <person name="Silverstein K.A."/>
            <person name="Tang H."/>
            <person name="Rombauts S."/>
            <person name="Zhao P.X."/>
            <person name="Zhou P."/>
            <person name="Barbe V."/>
            <person name="Bardou P."/>
            <person name="Bechner M."/>
            <person name="Bellec A."/>
            <person name="Berger A."/>
            <person name="Berges H."/>
            <person name="Bidwell S."/>
            <person name="Bisseling T."/>
            <person name="Choisne N."/>
            <person name="Couloux A."/>
            <person name="Denny R."/>
            <person name="Deshpande S."/>
            <person name="Dai X."/>
            <person name="Doyle J.J."/>
            <person name="Dudez A.M."/>
            <person name="Farmer A.D."/>
            <person name="Fouteau S."/>
            <person name="Franken C."/>
            <person name="Gibelin C."/>
            <person name="Gish J."/>
            <person name="Goldstein S."/>
            <person name="Gonzalez A.J."/>
            <person name="Green P.J."/>
            <person name="Hallab A."/>
            <person name="Hartog M."/>
            <person name="Hua A."/>
            <person name="Humphray S.J."/>
            <person name="Jeong D.H."/>
            <person name="Jing Y."/>
            <person name="Jocker A."/>
            <person name="Kenton S.M."/>
            <person name="Kim D.J."/>
            <person name="Klee K."/>
            <person name="Lai H."/>
            <person name="Lang C."/>
            <person name="Lin S."/>
            <person name="Macmil S.L."/>
            <person name="Magdelenat G."/>
            <person name="Matthews L."/>
            <person name="McCorrison J."/>
            <person name="Monaghan E.L."/>
            <person name="Mun J.H."/>
            <person name="Najar F.Z."/>
            <person name="Nicholson C."/>
            <person name="Noirot C."/>
            <person name="O'Bleness M."/>
            <person name="Paule C.R."/>
            <person name="Poulain J."/>
            <person name="Prion F."/>
            <person name="Qin B."/>
            <person name="Qu C."/>
            <person name="Retzel E.F."/>
            <person name="Riddle C."/>
            <person name="Sallet E."/>
            <person name="Samain S."/>
            <person name="Samson N."/>
            <person name="Sanders I."/>
            <person name="Saurat O."/>
            <person name="Scarpelli C."/>
            <person name="Schiex T."/>
            <person name="Segurens B."/>
            <person name="Severin A.J."/>
            <person name="Sherrier D.J."/>
            <person name="Shi R."/>
            <person name="Sims S."/>
            <person name="Singer S.R."/>
            <person name="Sinharoy S."/>
            <person name="Sterck L."/>
            <person name="Viollet A."/>
            <person name="Wang B.B."/>
            <person name="Wang K."/>
            <person name="Wang M."/>
            <person name="Wang X."/>
            <person name="Warfsmann J."/>
            <person name="Weissenbach J."/>
            <person name="White D.D."/>
            <person name="White J.D."/>
            <person name="Wiley G.B."/>
            <person name="Wincker P."/>
            <person name="Xing Y."/>
            <person name="Yang L."/>
            <person name="Yao Z."/>
            <person name="Ying F."/>
            <person name="Zhai J."/>
            <person name="Zhou L."/>
            <person name="Zuber A."/>
            <person name="Denarie J."/>
            <person name="Dixon R.A."/>
            <person name="May G.D."/>
            <person name="Schwartz D.C."/>
            <person name="Rogers J."/>
            <person name="Quetier F."/>
            <person name="Town C.D."/>
            <person name="Roe B.A."/>
        </authorList>
    </citation>
    <scope>NUCLEOTIDE SEQUENCE [LARGE SCALE GENOMIC DNA]</scope>
    <source>
        <strain evidence="11">A17</strain>
        <strain evidence="12 13">cv. Jemalong A17</strain>
    </source>
</reference>
<evidence type="ECO:0000259" key="9">
    <source>
        <dbReference type="Pfam" id="PF23559"/>
    </source>
</evidence>
<accession>G7J0J1</accession>
<protein>
    <submittedName>
        <fullName evidence="11">LRR and NB-ARC domain disease resistance protein</fullName>
    </submittedName>
</protein>
<evidence type="ECO:0000256" key="3">
    <source>
        <dbReference type="ARBA" id="ARBA00022741"/>
    </source>
</evidence>
<dbReference type="SUPFAM" id="SSF52058">
    <property type="entry name" value="L domain-like"/>
    <property type="match status" value="1"/>
</dbReference>
<dbReference type="GO" id="GO:0051707">
    <property type="term" value="P:response to other organism"/>
    <property type="evidence" value="ECO:0007669"/>
    <property type="project" value="UniProtKB-ARBA"/>
</dbReference>
<dbReference type="Pfam" id="PF23559">
    <property type="entry name" value="WHD_DRP"/>
    <property type="match status" value="1"/>
</dbReference>
<dbReference type="InterPro" id="IPR002182">
    <property type="entry name" value="NB-ARC"/>
</dbReference>
<keyword evidence="5" id="KW-0067">ATP-binding</keyword>
<dbReference type="Gene3D" id="3.80.10.10">
    <property type="entry name" value="Ribonuclease Inhibitor"/>
    <property type="match status" value="2"/>
</dbReference>
<dbReference type="SUPFAM" id="SSF52540">
    <property type="entry name" value="P-loop containing nucleoside triphosphate hydrolases"/>
    <property type="match status" value="1"/>
</dbReference>
<dbReference type="PANTHER" id="PTHR36766:SF40">
    <property type="entry name" value="DISEASE RESISTANCE PROTEIN RGA3"/>
    <property type="match status" value="1"/>
</dbReference>
<feature type="domain" description="Disease resistance protein winged helix" evidence="9">
    <location>
        <begin position="397"/>
        <end position="467"/>
    </location>
</feature>
<keyword evidence="3" id="KW-0547">Nucleotide-binding</keyword>
<keyword evidence="1" id="KW-0433">Leucine-rich repeat</keyword>
<dbReference type="Pfam" id="PF18052">
    <property type="entry name" value="Rx_N"/>
    <property type="match status" value="1"/>
</dbReference>
<feature type="domain" description="NB-ARC" evidence="7">
    <location>
        <begin position="172"/>
        <end position="322"/>
    </location>
</feature>
<dbReference type="HOGENOM" id="CLU_000837_8_1_1"/>
<dbReference type="PANTHER" id="PTHR36766">
    <property type="entry name" value="PLANT BROAD-SPECTRUM MILDEW RESISTANCE PROTEIN RPW8"/>
    <property type="match status" value="1"/>
</dbReference>
<evidence type="ECO:0000313" key="12">
    <source>
        <dbReference type="EnsemblPlants" id="AES68752"/>
    </source>
</evidence>
<dbReference type="AlphaFoldDB" id="G7J0J1"/>
<evidence type="ECO:0000256" key="1">
    <source>
        <dbReference type="ARBA" id="ARBA00022614"/>
    </source>
</evidence>
<dbReference type="GO" id="GO:0005524">
    <property type="term" value="F:ATP binding"/>
    <property type="evidence" value="ECO:0007669"/>
    <property type="project" value="UniProtKB-KW"/>
</dbReference>
<dbReference type="Pfam" id="PF25019">
    <property type="entry name" value="LRR_R13L1-DRL21"/>
    <property type="match status" value="1"/>
</dbReference>
<reference evidence="12" key="3">
    <citation type="submission" date="2015-04" db="UniProtKB">
        <authorList>
            <consortium name="EnsemblPlants"/>
        </authorList>
    </citation>
    <scope>IDENTIFICATION</scope>
    <source>
        <strain evidence="12">cv. Jemalong A17</strain>
    </source>
</reference>
<reference evidence="11 13" key="2">
    <citation type="journal article" date="2014" name="BMC Genomics">
        <title>An improved genome release (version Mt4.0) for the model legume Medicago truncatula.</title>
        <authorList>
            <person name="Tang H."/>
            <person name="Krishnakumar V."/>
            <person name="Bidwell S."/>
            <person name="Rosen B."/>
            <person name="Chan A."/>
            <person name="Zhou S."/>
            <person name="Gentzbittel L."/>
            <person name="Childs K.L."/>
            <person name="Yandell M."/>
            <person name="Gundlach H."/>
            <person name="Mayer K.F."/>
            <person name="Schwartz D.C."/>
            <person name="Town C.D."/>
        </authorList>
    </citation>
    <scope>GENOME REANNOTATION</scope>
    <source>
        <strain evidence="12 13">cv. Jemalong A17</strain>
    </source>
</reference>
<dbReference type="InterPro" id="IPR032675">
    <property type="entry name" value="LRR_dom_sf"/>
</dbReference>
<keyword evidence="4" id="KW-0611">Plant defense</keyword>
<keyword evidence="6" id="KW-0175">Coiled coil</keyword>
<name>G7J0J1_MEDTR</name>
<evidence type="ECO:0000256" key="5">
    <source>
        <dbReference type="ARBA" id="ARBA00022840"/>
    </source>
</evidence>
<evidence type="ECO:0000256" key="2">
    <source>
        <dbReference type="ARBA" id="ARBA00022737"/>
    </source>
</evidence>
<gene>
    <name evidence="11" type="ordered locus">MTR_3g014470</name>
</gene>
<evidence type="ECO:0000259" key="7">
    <source>
        <dbReference type="Pfam" id="PF00931"/>
    </source>
</evidence>
<dbReference type="FunFam" id="3.40.50.300:FF:001091">
    <property type="entry name" value="Probable disease resistance protein At1g61300"/>
    <property type="match status" value="1"/>
</dbReference>
<dbReference type="PRINTS" id="PR00364">
    <property type="entry name" value="DISEASERSIST"/>
</dbReference>
<evidence type="ECO:0000313" key="11">
    <source>
        <dbReference type="EMBL" id="AES68752.1"/>
    </source>
</evidence>
<dbReference type="InterPro" id="IPR027417">
    <property type="entry name" value="P-loop_NTPase"/>
</dbReference>
<dbReference type="FunFam" id="1.10.10.10:FF:000322">
    <property type="entry name" value="Probable disease resistance protein At1g63360"/>
    <property type="match status" value="1"/>
</dbReference>
<dbReference type="EMBL" id="CM001219">
    <property type="protein sequence ID" value="AES68752.1"/>
    <property type="molecule type" value="Genomic_DNA"/>
</dbReference>
<proteinExistence type="predicted"/>
<dbReference type="PaxDb" id="3880-AES68752"/>
<organism evidence="11 13">
    <name type="scientific">Medicago truncatula</name>
    <name type="common">Barrel medic</name>
    <name type="synonym">Medicago tribuloides</name>
    <dbReference type="NCBI Taxonomy" id="3880"/>
    <lineage>
        <taxon>Eukaryota</taxon>
        <taxon>Viridiplantae</taxon>
        <taxon>Streptophyta</taxon>
        <taxon>Embryophyta</taxon>
        <taxon>Tracheophyta</taxon>
        <taxon>Spermatophyta</taxon>
        <taxon>Magnoliopsida</taxon>
        <taxon>eudicotyledons</taxon>
        <taxon>Gunneridae</taxon>
        <taxon>Pentapetalae</taxon>
        <taxon>rosids</taxon>
        <taxon>fabids</taxon>
        <taxon>Fabales</taxon>
        <taxon>Fabaceae</taxon>
        <taxon>Papilionoideae</taxon>
        <taxon>50 kb inversion clade</taxon>
        <taxon>NPAAA clade</taxon>
        <taxon>Hologalegina</taxon>
        <taxon>IRL clade</taxon>
        <taxon>Trifolieae</taxon>
        <taxon>Medicago</taxon>
    </lineage>
</organism>
<dbReference type="GO" id="GO:0043531">
    <property type="term" value="F:ADP binding"/>
    <property type="evidence" value="ECO:0007669"/>
    <property type="project" value="InterPro"/>
</dbReference>